<keyword evidence="3" id="KW-1003">Cell membrane</keyword>
<dbReference type="FunFam" id="3.40.50.300:FF:000589">
    <property type="entry name" value="ABC transporter, ATP-binding subunit"/>
    <property type="match status" value="1"/>
</dbReference>
<keyword evidence="2" id="KW-0813">Transport</keyword>
<protein>
    <submittedName>
        <fullName evidence="12">ATP-binding cassette domain-containing protein</fullName>
    </submittedName>
</protein>
<dbReference type="GO" id="GO:0046677">
    <property type="term" value="P:response to antibiotic"/>
    <property type="evidence" value="ECO:0007669"/>
    <property type="project" value="UniProtKB-KW"/>
</dbReference>
<dbReference type="InterPro" id="IPR050763">
    <property type="entry name" value="ABC_transporter_ATP-binding"/>
</dbReference>
<evidence type="ECO:0000259" key="11">
    <source>
        <dbReference type="PROSITE" id="PS50972"/>
    </source>
</evidence>
<evidence type="ECO:0000256" key="7">
    <source>
        <dbReference type="ARBA" id="ARBA00023136"/>
    </source>
</evidence>
<keyword evidence="4" id="KW-0547">Nucleotide-binding</keyword>
<dbReference type="InterPro" id="IPR027417">
    <property type="entry name" value="P-loop_NTPase"/>
</dbReference>
<proteinExistence type="inferred from homology"/>
<dbReference type="GO" id="GO:0043215">
    <property type="term" value="P:daunorubicin transport"/>
    <property type="evidence" value="ECO:0007669"/>
    <property type="project" value="InterPro"/>
</dbReference>
<dbReference type="GO" id="GO:0005886">
    <property type="term" value="C:plasma membrane"/>
    <property type="evidence" value="ECO:0007669"/>
    <property type="project" value="UniProtKB-SubCell"/>
</dbReference>
<feature type="domain" description="ABC transporter" evidence="10">
    <location>
        <begin position="8"/>
        <end position="238"/>
    </location>
</feature>
<evidence type="ECO:0000256" key="1">
    <source>
        <dbReference type="ARBA" id="ARBA00004413"/>
    </source>
</evidence>
<dbReference type="PANTHER" id="PTHR42711:SF19">
    <property type="entry name" value="DOXORUBICIN RESISTANCE ATP-BINDING PROTEIN DRRA"/>
    <property type="match status" value="1"/>
</dbReference>
<dbReference type="Gene3D" id="3.40.50.300">
    <property type="entry name" value="P-loop containing nucleotide triphosphate hydrolases"/>
    <property type="match status" value="1"/>
</dbReference>
<comment type="subcellular location">
    <subcellularLocation>
        <location evidence="1">Cell membrane</location>
        <topology evidence="1">Peripheral membrane protein</topology>
        <orientation evidence="1">Cytoplasmic side</orientation>
    </subcellularLocation>
</comment>
<dbReference type="PROSITE" id="PS00211">
    <property type="entry name" value="ABC_TRANSPORTER_1"/>
    <property type="match status" value="1"/>
</dbReference>
<dbReference type="GO" id="GO:0005524">
    <property type="term" value="F:ATP binding"/>
    <property type="evidence" value="ECO:0007669"/>
    <property type="project" value="UniProtKB-KW"/>
</dbReference>
<dbReference type="PROSITE" id="PS50893">
    <property type="entry name" value="ABC_TRANSPORTER_2"/>
    <property type="match status" value="1"/>
</dbReference>
<dbReference type="OrthoDB" id="9804819at2"/>
<evidence type="ECO:0000256" key="2">
    <source>
        <dbReference type="ARBA" id="ARBA00022448"/>
    </source>
</evidence>
<feature type="domain" description="Pterin-binding" evidence="11">
    <location>
        <begin position="253"/>
        <end position="320"/>
    </location>
</feature>
<dbReference type="InterPro" id="IPR017871">
    <property type="entry name" value="ABC_transporter-like_CS"/>
</dbReference>
<evidence type="ECO:0000256" key="5">
    <source>
        <dbReference type="ARBA" id="ARBA00022840"/>
    </source>
</evidence>
<dbReference type="NCBIfam" id="TIGR01188">
    <property type="entry name" value="drrA"/>
    <property type="match status" value="1"/>
</dbReference>
<dbReference type="PANTHER" id="PTHR42711">
    <property type="entry name" value="ABC TRANSPORTER ATP-BINDING PROTEIN"/>
    <property type="match status" value="1"/>
</dbReference>
<dbReference type="SUPFAM" id="SSF52540">
    <property type="entry name" value="P-loop containing nucleoside triphosphate hydrolases"/>
    <property type="match status" value="1"/>
</dbReference>
<dbReference type="InterPro" id="IPR003593">
    <property type="entry name" value="AAA+_ATPase"/>
</dbReference>
<dbReference type="Proteomes" id="UP000295431">
    <property type="component" value="Unassembled WGS sequence"/>
</dbReference>
<organism evidence="12 13">
    <name type="scientific">Actinomadura bangladeshensis</name>
    <dbReference type="NCBI Taxonomy" id="453573"/>
    <lineage>
        <taxon>Bacteria</taxon>
        <taxon>Bacillati</taxon>
        <taxon>Actinomycetota</taxon>
        <taxon>Actinomycetes</taxon>
        <taxon>Streptosporangiales</taxon>
        <taxon>Thermomonosporaceae</taxon>
        <taxon>Actinomadura</taxon>
    </lineage>
</organism>
<evidence type="ECO:0000313" key="12">
    <source>
        <dbReference type="EMBL" id="TDC03906.1"/>
    </source>
</evidence>
<dbReference type="InterPro" id="IPR000489">
    <property type="entry name" value="Pterin-binding_dom"/>
</dbReference>
<dbReference type="GO" id="GO:1900753">
    <property type="term" value="P:doxorubicin transport"/>
    <property type="evidence" value="ECO:0007669"/>
    <property type="project" value="InterPro"/>
</dbReference>
<dbReference type="RefSeq" id="WP_131944919.1">
    <property type="nucleotide sequence ID" value="NZ_BAAAMX010000007.1"/>
</dbReference>
<keyword evidence="6" id="KW-1278">Translocase</keyword>
<gene>
    <name evidence="12" type="ORF">E1284_37610</name>
</gene>
<evidence type="ECO:0000256" key="8">
    <source>
        <dbReference type="ARBA" id="ARBA00023251"/>
    </source>
</evidence>
<accession>A0A4V6P9R9</accession>
<evidence type="ECO:0000256" key="9">
    <source>
        <dbReference type="ARBA" id="ARBA00049985"/>
    </source>
</evidence>
<dbReference type="PROSITE" id="PS50972">
    <property type="entry name" value="PTERIN_BINDING"/>
    <property type="match status" value="1"/>
</dbReference>
<sequence length="320" mass="33978">MTEPRPAVVAEGLRKRYGGTEALAGLDLRVPAGTVHGLLGPNGAGKTTAVRVLTTLARPDGGTARVAGHDVVREAGEVRRSIGLVGQHAAVDEILGGRQNLVMFGRLYHLGAREARRRADELLERFRLTDAADRAAGEYSGGMRRRLDLAASMILAPPVLFLDEPTTGLDPRARGEVWDAIRALVDGGTTVLLTTQYLEEADRLAAGISVIDHGRVIAEGAPEQLKRRFGGDRIEVVVDDPAALAGTARIIGRVAAGEVDVDAESLRIGAPVLERAAALTEAVRALDEAGVEVADIGLRRPTLDEVFLHLTGKEKEEVPS</sequence>
<keyword evidence="13" id="KW-1185">Reference proteome</keyword>
<evidence type="ECO:0000256" key="4">
    <source>
        <dbReference type="ARBA" id="ARBA00022741"/>
    </source>
</evidence>
<dbReference type="EMBL" id="SMJW01000366">
    <property type="protein sequence ID" value="TDC03906.1"/>
    <property type="molecule type" value="Genomic_DNA"/>
</dbReference>
<dbReference type="GO" id="GO:0042558">
    <property type="term" value="P:pteridine-containing compound metabolic process"/>
    <property type="evidence" value="ECO:0007669"/>
    <property type="project" value="InterPro"/>
</dbReference>
<dbReference type="Pfam" id="PF00005">
    <property type="entry name" value="ABC_tran"/>
    <property type="match status" value="1"/>
</dbReference>
<dbReference type="InterPro" id="IPR025302">
    <property type="entry name" value="DrrA1/2-like_C"/>
</dbReference>
<dbReference type="InterPro" id="IPR005894">
    <property type="entry name" value="DrrA"/>
</dbReference>
<dbReference type="InterPro" id="IPR003439">
    <property type="entry name" value="ABC_transporter-like_ATP-bd"/>
</dbReference>
<name>A0A4V6P9R9_9ACTN</name>
<dbReference type="SMART" id="SM00382">
    <property type="entry name" value="AAA"/>
    <property type="match status" value="1"/>
</dbReference>
<evidence type="ECO:0000313" key="13">
    <source>
        <dbReference type="Proteomes" id="UP000295431"/>
    </source>
</evidence>
<keyword evidence="8" id="KW-0046">Antibiotic resistance</keyword>
<evidence type="ECO:0000256" key="3">
    <source>
        <dbReference type="ARBA" id="ARBA00022475"/>
    </source>
</evidence>
<comment type="caution">
    <text evidence="12">The sequence shown here is derived from an EMBL/GenBank/DDBJ whole genome shotgun (WGS) entry which is preliminary data.</text>
</comment>
<dbReference type="GO" id="GO:0016887">
    <property type="term" value="F:ATP hydrolysis activity"/>
    <property type="evidence" value="ECO:0007669"/>
    <property type="project" value="InterPro"/>
</dbReference>
<dbReference type="AlphaFoldDB" id="A0A4V6P9R9"/>
<reference evidence="12 13" key="1">
    <citation type="submission" date="2019-03" db="EMBL/GenBank/DDBJ databases">
        <title>Draft genome sequences of novel Actinobacteria.</title>
        <authorList>
            <person name="Sahin N."/>
            <person name="Ay H."/>
            <person name="Saygin H."/>
        </authorList>
    </citation>
    <scope>NUCLEOTIDE SEQUENCE [LARGE SCALE GENOMIC DNA]</scope>
    <source>
        <strain evidence="12 13">DSM 45347</strain>
    </source>
</reference>
<evidence type="ECO:0000259" key="10">
    <source>
        <dbReference type="PROSITE" id="PS50893"/>
    </source>
</evidence>
<dbReference type="Pfam" id="PF13732">
    <property type="entry name" value="DrrA1-3_C"/>
    <property type="match status" value="1"/>
</dbReference>
<keyword evidence="7" id="KW-0472">Membrane</keyword>
<keyword evidence="5 12" id="KW-0067">ATP-binding</keyword>
<comment type="similarity">
    <text evidence="9">Belongs to the ABC transporter superfamily. Drug exporter-1 (DrugE1) (TC 3.A.1.105) family.</text>
</comment>
<evidence type="ECO:0000256" key="6">
    <source>
        <dbReference type="ARBA" id="ARBA00022967"/>
    </source>
</evidence>